<proteinExistence type="predicted"/>
<organism evidence="1 2">
    <name type="scientific">Irpex rosettiformis</name>
    <dbReference type="NCBI Taxonomy" id="378272"/>
    <lineage>
        <taxon>Eukaryota</taxon>
        <taxon>Fungi</taxon>
        <taxon>Dikarya</taxon>
        <taxon>Basidiomycota</taxon>
        <taxon>Agaricomycotina</taxon>
        <taxon>Agaricomycetes</taxon>
        <taxon>Polyporales</taxon>
        <taxon>Irpicaceae</taxon>
        <taxon>Irpex</taxon>
    </lineage>
</organism>
<dbReference type="EMBL" id="MU274901">
    <property type="protein sequence ID" value="KAI0093778.1"/>
    <property type="molecule type" value="Genomic_DNA"/>
</dbReference>
<reference evidence="1" key="1">
    <citation type="journal article" date="2021" name="Environ. Microbiol.">
        <title>Gene family expansions and transcriptome signatures uncover fungal adaptations to wood decay.</title>
        <authorList>
            <person name="Hage H."/>
            <person name="Miyauchi S."/>
            <person name="Viragh M."/>
            <person name="Drula E."/>
            <person name="Min B."/>
            <person name="Chaduli D."/>
            <person name="Navarro D."/>
            <person name="Favel A."/>
            <person name="Norest M."/>
            <person name="Lesage-Meessen L."/>
            <person name="Balint B."/>
            <person name="Merenyi Z."/>
            <person name="de Eugenio L."/>
            <person name="Morin E."/>
            <person name="Martinez A.T."/>
            <person name="Baldrian P."/>
            <person name="Stursova M."/>
            <person name="Martinez M.J."/>
            <person name="Novotny C."/>
            <person name="Magnuson J.K."/>
            <person name="Spatafora J.W."/>
            <person name="Maurice S."/>
            <person name="Pangilinan J."/>
            <person name="Andreopoulos W."/>
            <person name="LaButti K."/>
            <person name="Hundley H."/>
            <person name="Na H."/>
            <person name="Kuo A."/>
            <person name="Barry K."/>
            <person name="Lipzen A."/>
            <person name="Henrissat B."/>
            <person name="Riley R."/>
            <person name="Ahrendt S."/>
            <person name="Nagy L.G."/>
            <person name="Grigoriev I.V."/>
            <person name="Martin F."/>
            <person name="Rosso M.N."/>
        </authorList>
    </citation>
    <scope>NUCLEOTIDE SEQUENCE</scope>
    <source>
        <strain evidence="1">CBS 384.51</strain>
    </source>
</reference>
<gene>
    <name evidence="1" type="ORF">BDY19DRAFT_989320</name>
</gene>
<keyword evidence="2" id="KW-1185">Reference proteome</keyword>
<sequence length="374" mass="41617">MYDHPPSSTQPSPCPSIVGLPSSSAPAKPHRTHSPIPHLSVSTLLPHHHQFSGTTCSRQYSPNSKQSDASRLLDPSYASSSSVNVGPSRAYVDHSGDLHDPDYRHFPVLPTHKKRVNSPARRSSTNSNAKRRSTSVNPTLYASSISSSTRRASSGSTIAAMNDRYSTYPLVARPEWERDWATEVELDDDDDDIVGDDDSQDVHSPFYSGTPSSSVSSPRRMSLPPSLFVHHSASVLYSEPVPAMTFSTTSSPVDSLDEEPEVQPQMYQYVDDLEPSPKQRAQSLLRRMKRSSSANDVLNQPMEKFESPEEHELDCAQEESPCDEPSKEQIEQVPSCANGLRQHWRALTLRLRFGVFHAKRRLSVSPITKRRKTV</sequence>
<protein>
    <submittedName>
        <fullName evidence="1">Uncharacterized protein</fullName>
    </submittedName>
</protein>
<comment type="caution">
    <text evidence="1">The sequence shown here is derived from an EMBL/GenBank/DDBJ whole genome shotgun (WGS) entry which is preliminary data.</text>
</comment>
<accession>A0ACB8UHE7</accession>
<evidence type="ECO:0000313" key="1">
    <source>
        <dbReference type="EMBL" id="KAI0093778.1"/>
    </source>
</evidence>
<evidence type="ECO:0000313" key="2">
    <source>
        <dbReference type="Proteomes" id="UP001055072"/>
    </source>
</evidence>
<dbReference type="Proteomes" id="UP001055072">
    <property type="component" value="Unassembled WGS sequence"/>
</dbReference>
<name>A0ACB8UHE7_9APHY</name>